<dbReference type="Pfam" id="PF01902">
    <property type="entry name" value="Diphthami_syn_2"/>
    <property type="match status" value="1"/>
</dbReference>
<dbReference type="AlphaFoldDB" id="A0A1V9YW44"/>
<dbReference type="SUPFAM" id="SSF52402">
    <property type="entry name" value="Adenine nucleotide alpha hydrolases-like"/>
    <property type="match status" value="1"/>
</dbReference>
<evidence type="ECO:0000313" key="11">
    <source>
        <dbReference type="EMBL" id="OQR89932.1"/>
    </source>
</evidence>
<dbReference type="Gene3D" id="3.90.1490.10">
    <property type="entry name" value="putative n-type atp pyrophosphatase, domain 2"/>
    <property type="match status" value="1"/>
</dbReference>
<dbReference type="EMBL" id="JNBR01000701">
    <property type="protein sequence ID" value="OQR89932.1"/>
    <property type="molecule type" value="Genomic_DNA"/>
</dbReference>
<dbReference type="InterPro" id="IPR002761">
    <property type="entry name" value="Diphthami_syn_dom"/>
</dbReference>
<name>A0A1V9YW44_ACHHY</name>
<evidence type="ECO:0000256" key="7">
    <source>
        <dbReference type="ARBA" id="ARBA00029814"/>
    </source>
</evidence>
<dbReference type="NCBIfam" id="TIGR00290">
    <property type="entry name" value="MJ0570_dom"/>
    <property type="match status" value="1"/>
</dbReference>
<evidence type="ECO:0000259" key="10">
    <source>
        <dbReference type="Pfam" id="PF01902"/>
    </source>
</evidence>
<evidence type="ECO:0000256" key="6">
    <source>
        <dbReference type="ARBA" id="ARBA00022840"/>
    </source>
</evidence>
<dbReference type="CDD" id="cd00448">
    <property type="entry name" value="YjgF_YER057c_UK114_family"/>
    <property type="match status" value="1"/>
</dbReference>
<keyword evidence="5" id="KW-0547">Nucleotide-binding</keyword>
<evidence type="ECO:0000256" key="3">
    <source>
        <dbReference type="ARBA" id="ARBA00018426"/>
    </source>
</evidence>
<accession>A0A1V9YW44</accession>
<gene>
    <name evidence="11" type="ORF">ACHHYP_05931</name>
</gene>
<evidence type="ECO:0000256" key="1">
    <source>
        <dbReference type="ARBA" id="ARBA00005156"/>
    </source>
</evidence>
<dbReference type="GO" id="GO:0017183">
    <property type="term" value="P:protein histidyl modification to diphthamide"/>
    <property type="evidence" value="ECO:0007669"/>
    <property type="project" value="TreeGrafter"/>
</dbReference>
<evidence type="ECO:0000256" key="5">
    <source>
        <dbReference type="ARBA" id="ARBA00022741"/>
    </source>
</evidence>
<dbReference type="InterPro" id="IPR006175">
    <property type="entry name" value="YjgF/YER057c/UK114"/>
</dbReference>
<evidence type="ECO:0000256" key="8">
    <source>
        <dbReference type="ARBA" id="ARBA00031552"/>
    </source>
</evidence>
<dbReference type="InterPro" id="IPR014729">
    <property type="entry name" value="Rossmann-like_a/b/a_fold"/>
</dbReference>
<dbReference type="CDD" id="cd01994">
    <property type="entry name" value="AANH_PF0828-like"/>
    <property type="match status" value="1"/>
</dbReference>
<dbReference type="GO" id="GO:0005524">
    <property type="term" value="F:ATP binding"/>
    <property type="evidence" value="ECO:0007669"/>
    <property type="project" value="UniProtKB-KW"/>
</dbReference>
<comment type="catalytic activity">
    <reaction evidence="9">
        <text>diphthine-[translation elongation factor 2] + NH4(+) + ATP = diphthamide-[translation elongation factor 2] + AMP + diphosphate + H(+)</text>
        <dbReference type="Rhea" id="RHEA:19753"/>
        <dbReference type="Rhea" id="RHEA-COMP:10172"/>
        <dbReference type="Rhea" id="RHEA-COMP:10174"/>
        <dbReference type="ChEBI" id="CHEBI:15378"/>
        <dbReference type="ChEBI" id="CHEBI:16692"/>
        <dbReference type="ChEBI" id="CHEBI:28938"/>
        <dbReference type="ChEBI" id="CHEBI:30616"/>
        <dbReference type="ChEBI" id="CHEBI:33019"/>
        <dbReference type="ChEBI" id="CHEBI:82696"/>
        <dbReference type="ChEBI" id="CHEBI:456215"/>
        <dbReference type="EC" id="6.3.1.14"/>
    </reaction>
</comment>
<dbReference type="PANTHER" id="PTHR12196:SF2">
    <property type="entry name" value="DIPHTHINE--AMMONIA LIGASE"/>
    <property type="match status" value="1"/>
</dbReference>
<protein>
    <recommendedName>
        <fullName evidence="3">Diphthine--ammonia ligase</fullName>
        <ecNumber evidence="2">6.3.1.14</ecNumber>
    </recommendedName>
    <alternativeName>
        <fullName evidence="7">Diphthamide synthase</fullName>
    </alternativeName>
    <alternativeName>
        <fullName evidence="8">Diphthamide synthetase</fullName>
    </alternativeName>
</protein>
<dbReference type="OrthoDB" id="686384at2759"/>
<dbReference type="EC" id="6.3.1.14" evidence="2"/>
<sequence length="694" mass="74983">MKVVALVSGGKDSVYSLLKCVEHGHEIVCLATLTPPADNAEVDSFMFQSIGTHVVASIAECMELPLVRRTLAGQSLATDMGYAPTEGDEVEDLYQLLVAVRAQFPEVTGVNTGAIFSNYQRTRVENVCARLGLTSIAYLWRKDQDELMQEMIDADMHCILVKVASMGLNPRKHLGRSIADLYPTFLDLHAKYQFHICGEGGEYETLTLDCPLFRKRIVVDAARIELHADDMFAPVGLYCIDALHLEAKEESPTAPPLPPAQTAATPPRLDFSPRRPALPFGGPRATCFRNQIALSGVACEDPSLPLGDQVHAIFATLQELLARFDAGLSNVVVMHVYVQDMAAFAALNAVYGTYFPGLHPPSRSCVQLDMAAAVQIDCLALRGAGLNPRVPTPVQRSVLHVQSLSEWAPMCIGPYSQASTVAQSVVLCAGQIPLEPATMALLPAPTLAANLALSFRNAGRVLEALDSNLRHVATTLVYHTLESTAAADVSVLGREILEANGHAADAFEHELDSDESDDEHDKAAARVALATRSPLAVVAVPQLPKDAPVEVEVVALTHKALRAFPPTTAVVGTYLCGGNRWLRAFVDHGHGLRSTTTIVERKLASGFLFLAPGATGNVEDALRQILVRARLVWAQLLHLRVHFVGDVPAELEKLDVAKTFVCVEHIGGDAAAVVQLLAMDSDLFETDLWLGRHI</sequence>
<evidence type="ECO:0000256" key="2">
    <source>
        <dbReference type="ARBA" id="ARBA00012089"/>
    </source>
</evidence>
<dbReference type="Gene3D" id="3.30.1330.40">
    <property type="entry name" value="RutC-like"/>
    <property type="match status" value="2"/>
</dbReference>
<reference evidence="11 12" key="1">
    <citation type="journal article" date="2014" name="Genome Biol. Evol.">
        <title>The secreted proteins of Achlya hypogyna and Thraustotheca clavata identify the ancestral oomycete secretome and reveal gene acquisitions by horizontal gene transfer.</title>
        <authorList>
            <person name="Misner I."/>
            <person name="Blouin N."/>
            <person name="Leonard G."/>
            <person name="Richards T.A."/>
            <person name="Lane C.E."/>
        </authorList>
    </citation>
    <scope>NUCLEOTIDE SEQUENCE [LARGE SCALE GENOMIC DNA]</scope>
    <source>
        <strain evidence="11 12">ATCC 48635</strain>
    </source>
</reference>
<proteinExistence type="predicted"/>
<dbReference type="FunFam" id="3.40.50.620:FF:000145">
    <property type="entry name" value="ATP-binding domain containing protein"/>
    <property type="match status" value="1"/>
</dbReference>
<evidence type="ECO:0000256" key="4">
    <source>
        <dbReference type="ARBA" id="ARBA00022598"/>
    </source>
</evidence>
<comment type="caution">
    <text evidence="11">The sequence shown here is derived from an EMBL/GenBank/DDBJ whole genome shotgun (WGS) entry which is preliminary data.</text>
</comment>
<dbReference type="GO" id="GO:0017178">
    <property type="term" value="F:diphthine-ammonia ligase activity"/>
    <property type="evidence" value="ECO:0007669"/>
    <property type="project" value="UniProtKB-EC"/>
</dbReference>
<organism evidence="11 12">
    <name type="scientific">Achlya hypogyna</name>
    <name type="common">Oomycete</name>
    <name type="synonym">Protoachlya hypogyna</name>
    <dbReference type="NCBI Taxonomy" id="1202772"/>
    <lineage>
        <taxon>Eukaryota</taxon>
        <taxon>Sar</taxon>
        <taxon>Stramenopiles</taxon>
        <taxon>Oomycota</taxon>
        <taxon>Saprolegniomycetes</taxon>
        <taxon>Saprolegniales</taxon>
        <taxon>Achlyaceae</taxon>
        <taxon>Achlya</taxon>
    </lineage>
</organism>
<dbReference type="InterPro" id="IPR035959">
    <property type="entry name" value="RutC-like_sf"/>
</dbReference>
<dbReference type="Pfam" id="PF01042">
    <property type="entry name" value="Ribonuc_L-PSP"/>
    <property type="match status" value="2"/>
</dbReference>
<dbReference type="STRING" id="1202772.A0A1V9YW44"/>
<comment type="pathway">
    <text evidence="1">Protein modification; peptidyl-diphthamide biosynthesis.</text>
</comment>
<dbReference type="Proteomes" id="UP000243579">
    <property type="component" value="Unassembled WGS sequence"/>
</dbReference>
<keyword evidence="4" id="KW-0436">Ligase</keyword>
<dbReference type="Gene3D" id="3.40.50.620">
    <property type="entry name" value="HUPs"/>
    <property type="match status" value="1"/>
</dbReference>
<dbReference type="FunFam" id="3.90.1490.10:FF:000001">
    <property type="entry name" value="Diphthine--ammonia ligase"/>
    <property type="match status" value="1"/>
</dbReference>
<dbReference type="InterPro" id="IPR030662">
    <property type="entry name" value="DPH6/MJ0570"/>
</dbReference>
<keyword evidence="6" id="KW-0067">ATP-binding</keyword>
<feature type="domain" description="Diphthamide synthase" evidence="10">
    <location>
        <begin position="1"/>
        <end position="233"/>
    </location>
</feature>
<evidence type="ECO:0000256" key="9">
    <source>
        <dbReference type="ARBA" id="ARBA00048108"/>
    </source>
</evidence>
<evidence type="ECO:0000313" key="12">
    <source>
        <dbReference type="Proteomes" id="UP000243579"/>
    </source>
</evidence>
<dbReference type="SUPFAM" id="SSF55298">
    <property type="entry name" value="YjgF-like"/>
    <property type="match status" value="2"/>
</dbReference>
<dbReference type="PANTHER" id="PTHR12196">
    <property type="entry name" value="DOMAIN OF UNKNOWN FUNCTION 71 DUF71 -CONTAINING PROTEIN"/>
    <property type="match status" value="1"/>
</dbReference>
<keyword evidence="12" id="KW-1185">Reference proteome</keyword>